<dbReference type="EMBL" id="FZNT01000006">
    <property type="protein sequence ID" value="SNR59535.1"/>
    <property type="molecule type" value="Genomic_DNA"/>
</dbReference>
<evidence type="ECO:0000313" key="3">
    <source>
        <dbReference type="Proteomes" id="UP000198384"/>
    </source>
</evidence>
<organism evidence="2 3">
    <name type="scientific">Lutibacter agarilyticus</name>
    <dbReference type="NCBI Taxonomy" id="1109740"/>
    <lineage>
        <taxon>Bacteria</taxon>
        <taxon>Pseudomonadati</taxon>
        <taxon>Bacteroidota</taxon>
        <taxon>Flavobacteriia</taxon>
        <taxon>Flavobacteriales</taxon>
        <taxon>Flavobacteriaceae</taxon>
        <taxon>Lutibacter</taxon>
    </lineage>
</organism>
<name>A0A238XKL1_9FLAO</name>
<evidence type="ECO:0000256" key="1">
    <source>
        <dbReference type="SAM" id="Phobius"/>
    </source>
</evidence>
<keyword evidence="1" id="KW-1133">Transmembrane helix</keyword>
<dbReference type="RefSeq" id="WP_089381899.1">
    <property type="nucleotide sequence ID" value="NZ_FZNT01000006.1"/>
</dbReference>
<gene>
    <name evidence="2" type="ORF">SAMN06265371_106140</name>
</gene>
<keyword evidence="1" id="KW-0472">Membrane</keyword>
<dbReference type="PANTHER" id="PTHR37804">
    <property type="entry name" value="CDAA REGULATORY PROTEIN CDAR"/>
    <property type="match status" value="1"/>
</dbReference>
<proteinExistence type="predicted"/>
<evidence type="ECO:0000313" key="2">
    <source>
        <dbReference type="EMBL" id="SNR59535.1"/>
    </source>
</evidence>
<keyword evidence="1" id="KW-0812">Transmembrane</keyword>
<accession>A0A238XKL1</accession>
<keyword evidence="3" id="KW-1185">Reference proteome</keyword>
<dbReference type="InterPro" id="IPR053154">
    <property type="entry name" value="c-di-AMP_regulator"/>
</dbReference>
<dbReference type="Proteomes" id="UP000198384">
    <property type="component" value="Unassembled WGS sequence"/>
</dbReference>
<reference evidence="2 3" key="1">
    <citation type="submission" date="2017-06" db="EMBL/GenBank/DDBJ databases">
        <authorList>
            <person name="Kim H.J."/>
            <person name="Triplett B.A."/>
        </authorList>
    </citation>
    <scope>NUCLEOTIDE SEQUENCE [LARGE SCALE GENOMIC DNA]</scope>
    <source>
        <strain evidence="2 3">DSM 29150</strain>
    </source>
</reference>
<sequence length="322" mass="36799">MKTAQKISNLRLKNNRKFKVFLFFLILTSIIWLLIALSKNYTTTALFKVKYAGLPIDKVLQNTPVSELELTINAPGFTLLRYKVVKHKITFNLNTLKSNKQRDFLLPNTQLTNLNKQLISETKVLNVLTDTIFLDLGRNVSKKVVVHPTIDVKFKLGYNFIEKLNVIPDSVLVTGPEKQLDSILEISTIPLKLTEVYESIDTKLKLVVPSKHKNLILSTNTVNVVGSVDKFTEGVLKVPVQIINQPENIKINPFPKEIEIIYRVGLTHFSKINTNSVSVVFDYNQYMNDTLVRYLTPVIQQKSEFIQSLKVNPTQIEFLIQK</sequence>
<feature type="transmembrane region" description="Helical" evidence="1">
    <location>
        <begin position="20"/>
        <end position="38"/>
    </location>
</feature>
<dbReference type="OrthoDB" id="1150187at2"/>
<protein>
    <recommendedName>
        <fullName evidence="4">YbbR-like protein</fullName>
    </recommendedName>
</protein>
<dbReference type="PANTHER" id="PTHR37804:SF1">
    <property type="entry name" value="CDAA REGULATORY PROTEIN CDAR"/>
    <property type="match status" value="1"/>
</dbReference>
<dbReference type="AlphaFoldDB" id="A0A238XKL1"/>
<evidence type="ECO:0008006" key="4">
    <source>
        <dbReference type="Google" id="ProtNLM"/>
    </source>
</evidence>
<dbReference type="Gene3D" id="2.170.120.40">
    <property type="entry name" value="YbbR-like domain"/>
    <property type="match status" value="1"/>
</dbReference>